<evidence type="ECO:0008006" key="4">
    <source>
        <dbReference type="Google" id="ProtNLM"/>
    </source>
</evidence>
<keyword evidence="1" id="KW-1133">Transmembrane helix</keyword>
<dbReference type="EMBL" id="JALDAX010000009">
    <property type="protein sequence ID" value="MCI3242629.1"/>
    <property type="molecule type" value="Genomic_DNA"/>
</dbReference>
<proteinExistence type="predicted"/>
<reference evidence="2" key="1">
    <citation type="submission" date="2022-03" db="EMBL/GenBank/DDBJ databases">
        <title>Streptomyces 7R015 and 7R016 isolated from Barleria lupulina in Thailand.</title>
        <authorList>
            <person name="Kanchanasin P."/>
            <person name="Phongsopitanun W."/>
            <person name="Tanasupawat S."/>
        </authorList>
    </citation>
    <scope>NUCLEOTIDE SEQUENCE</scope>
    <source>
        <strain evidence="2">7R016</strain>
    </source>
</reference>
<sequence>MAWFLGLGIAGVVLLALSLVFDGLLDGAFDGALGGGLDGWLSLPVVAGFVAMTGFGGVIAQAATGVGLVGATTVGALSGVGTAWLTYGFSRALMRDRTAVAPTGNDLVGTSGSVVTAIPADGFGEVLLQLAGQRLKFAARSATPVARGAEVWVEAAPSATSVLVRPVDR</sequence>
<evidence type="ECO:0000313" key="2">
    <source>
        <dbReference type="EMBL" id="MCI3242629.1"/>
    </source>
</evidence>
<comment type="caution">
    <text evidence="2">The sequence shown here is derived from an EMBL/GenBank/DDBJ whole genome shotgun (WGS) entry which is preliminary data.</text>
</comment>
<keyword evidence="1" id="KW-0472">Membrane</keyword>
<feature type="transmembrane region" description="Helical" evidence="1">
    <location>
        <begin position="37"/>
        <end position="60"/>
    </location>
</feature>
<protein>
    <recommendedName>
        <fullName evidence="4">NfeD-like C-terminal domain-containing protein</fullName>
    </recommendedName>
</protein>
<dbReference type="Proteomes" id="UP001165270">
    <property type="component" value="Unassembled WGS sequence"/>
</dbReference>
<gene>
    <name evidence="2" type="ORF">MQN93_23170</name>
</gene>
<accession>A0ABS9XKM4</accession>
<dbReference type="Gene3D" id="2.40.50.140">
    <property type="entry name" value="Nucleic acid-binding proteins"/>
    <property type="match status" value="1"/>
</dbReference>
<feature type="transmembrane region" description="Helical" evidence="1">
    <location>
        <begin position="66"/>
        <end position="87"/>
    </location>
</feature>
<organism evidence="2 3">
    <name type="scientific">Streptomyces spinosisporus</name>
    <dbReference type="NCBI Taxonomy" id="2927582"/>
    <lineage>
        <taxon>Bacteria</taxon>
        <taxon>Bacillati</taxon>
        <taxon>Actinomycetota</taxon>
        <taxon>Actinomycetes</taxon>
        <taxon>Kitasatosporales</taxon>
        <taxon>Streptomycetaceae</taxon>
        <taxon>Streptomyces</taxon>
    </lineage>
</organism>
<keyword evidence="1" id="KW-0812">Transmembrane</keyword>
<evidence type="ECO:0000313" key="3">
    <source>
        <dbReference type="Proteomes" id="UP001165270"/>
    </source>
</evidence>
<dbReference type="InterPro" id="IPR012340">
    <property type="entry name" value="NA-bd_OB-fold"/>
</dbReference>
<dbReference type="RefSeq" id="WP_242711103.1">
    <property type="nucleotide sequence ID" value="NZ_JALDAX010000009.1"/>
</dbReference>
<name>A0ABS9XKM4_9ACTN</name>
<evidence type="ECO:0000256" key="1">
    <source>
        <dbReference type="SAM" id="Phobius"/>
    </source>
</evidence>
<feature type="transmembrane region" description="Helical" evidence="1">
    <location>
        <begin position="6"/>
        <end position="25"/>
    </location>
</feature>
<keyword evidence="3" id="KW-1185">Reference proteome</keyword>